<accession>A0A644XCS3</accession>
<sequence length="172" mass="20023">MESEKVVMKYTFYTTLNIEECREKLNKNLGNPYTARGNLVGRVEANSFLAVKLDNYNSILLNRVFYGNLEEQDRDTLIKGRWRYISLTRVAAKFYLCLFVINTLIDIFKLIGKITGILGSVNYSNDLGTYVVNIIAFTVIFTIFRLTSGDQEYDVRQDLKRILEVYKEEKEK</sequence>
<proteinExistence type="predicted"/>
<reference evidence="2" key="1">
    <citation type="submission" date="2019-08" db="EMBL/GenBank/DDBJ databases">
        <authorList>
            <person name="Kucharzyk K."/>
            <person name="Murdoch R.W."/>
            <person name="Higgins S."/>
            <person name="Loffler F."/>
        </authorList>
    </citation>
    <scope>NUCLEOTIDE SEQUENCE</scope>
</reference>
<protein>
    <submittedName>
        <fullName evidence="2">Uncharacterized protein</fullName>
    </submittedName>
</protein>
<comment type="caution">
    <text evidence="2">The sequence shown here is derived from an EMBL/GenBank/DDBJ whole genome shotgun (WGS) entry which is preliminary data.</text>
</comment>
<dbReference type="EMBL" id="VSSQ01002136">
    <property type="protein sequence ID" value="MPM13551.1"/>
    <property type="molecule type" value="Genomic_DNA"/>
</dbReference>
<feature type="transmembrane region" description="Helical" evidence="1">
    <location>
        <begin position="90"/>
        <end position="108"/>
    </location>
</feature>
<keyword evidence="1" id="KW-1133">Transmembrane helix</keyword>
<keyword evidence="1" id="KW-0472">Membrane</keyword>
<keyword evidence="1" id="KW-0812">Transmembrane</keyword>
<evidence type="ECO:0000313" key="2">
    <source>
        <dbReference type="EMBL" id="MPM13551.1"/>
    </source>
</evidence>
<feature type="transmembrane region" description="Helical" evidence="1">
    <location>
        <begin position="128"/>
        <end position="147"/>
    </location>
</feature>
<gene>
    <name evidence="2" type="ORF">SDC9_59908</name>
</gene>
<organism evidence="2">
    <name type="scientific">bioreactor metagenome</name>
    <dbReference type="NCBI Taxonomy" id="1076179"/>
    <lineage>
        <taxon>unclassified sequences</taxon>
        <taxon>metagenomes</taxon>
        <taxon>ecological metagenomes</taxon>
    </lineage>
</organism>
<evidence type="ECO:0000256" key="1">
    <source>
        <dbReference type="SAM" id="Phobius"/>
    </source>
</evidence>
<dbReference type="AlphaFoldDB" id="A0A644XCS3"/>
<name>A0A644XCS3_9ZZZZ</name>